<dbReference type="SUPFAM" id="SSF46689">
    <property type="entry name" value="Homeodomain-like"/>
    <property type="match status" value="1"/>
</dbReference>
<dbReference type="EMBL" id="JAKJXO020000006">
    <property type="protein sequence ID" value="KAL1604094.1"/>
    <property type="molecule type" value="Genomic_DNA"/>
</dbReference>
<dbReference type="Pfam" id="PF02805">
    <property type="entry name" value="Ada_Zn_binding"/>
    <property type="match status" value="1"/>
</dbReference>
<dbReference type="InterPro" id="IPR009057">
    <property type="entry name" value="Homeodomain-like_sf"/>
</dbReference>
<reference evidence="8 9" key="1">
    <citation type="submission" date="2024-02" db="EMBL/GenBank/DDBJ databases">
        <title>De novo assembly and annotation of 12 fungi associated with fruit tree decline syndrome in Ontario, Canada.</title>
        <authorList>
            <person name="Sulman M."/>
            <person name="Ellouze W."/>
            <person name="Ilyukhin E."/>
        </authorList>
    </citation>
    <scope>NUCLEOTIDE SEQUENCE [LARGE SCALE GENOMIC DNA]</scope>
    <source>
        <strain evidence="8 9">M42-189</strain>
    </source>
</reference>
<evidence type="ECO:0000256" key="2">
    <source>
        <dbReference type="ARBA" id="ARBA00022603"/>
    </source>
</evidence>
<keyword evidence="2" id="KW-0489">Methyltransferase</keyword>
<feature type="region of interest" description="Disordered" evidence="6">
    <location>
        <begin position="139"/>
        <end position="162"/>
    </location>
</feature>
<evidence type="ECO:0000256" key="5">
    <source>
        <dbReference type="ARBA" id="ARBA00023163"/>
    </source>
</evidence>
<organism evidence="8 9">
    <name type="scientific">Paraconiothyrium brasiliense</name>
    <dbReference type="NCBI Taxonomy" id="300254"/>
    <lineage>
        <taxon>Eukaryota</taxon>
        <taxon>Fungi</taxon>
        <taxon>Dikarya</taxon>
        <taxon>Ascomycota</taxon>
        <taxon>Pezizomycotina</taxon>
        <taxon>Dothideomycetes</taxon>
        <taxon>Pleosporomycetidae</taxon>
        <taxon>Pleosporales</taxon>
        <taxon>Massarineae</taxon>
        <taxon>Didymosphaeriaceae</taxon>
        <taxon>Paraconiothyrium</taxon>
    </lineage>
</organism>
<evidence type="ECO:0000256" key="4">
    <source>
        <dbReference type="ARBA" id="ARBA00023159"/>
    </source>
</evidence>
<dbReference type="Gene3D" id="3.40.10.10">
    <property type="entry name" value="DNA Methylphosphotriester Repair Domain"/>
    <property type="match status" value="1"/>
</dbReference>
<keyword evidence="2" id="KW-0808">Transferase</keyword>
<protein>
    <recommendedName>
        <fullName evidence="7">HTH araC/xylS-type domain-containing protein</fullName>
    </recommendedName>
</protein>
<keyword evidence="3" id="KW-0805">Transcription regulation</keyword>
<dbReference type="PROSITE" id="PS01124">
    <property type="entry name" value="HTH_ARAC_FAMILY_2"/>
    <property type="match status" value="1"/>
</dbReference>
<dbReference type="Gene3D" id="1.10.10.60">
    <property type="entry name" value="Homeodomain-like"/>
    <property type="match status" value="1"/>
</dbReference>
<evidence type="ECO:0000256" key="3">
    <source>
        <dbReference type="ARBA" id="ARBA00023015"/>
    </source>
</evidence>
<dbReference type="InterPro" id="IPR018060">
    <property type="entry name" value="HTH_AraC"/>
</dbReference>
<evidence type="ECO:0000256" key="6">
    <source>
        <dbReference type="SAM" id="MobiDB-lite"/>
    </source>
</evidence>
<keyword evidence="5" id="KW-0804">Transcription</keyword>
<keyword evidence="9" id="KW-1185">Reference proteome</keyword>
<name>A0ABR3RIZ4_9PLEO</name>
<dbReference type="Proteomes" id="UP001521785">
    <property type="component" value="Unassembled WGS sequence"/>
</dbReference>
<feature type="domain" description="HTH araC/xylS-type" evidence="7">
    <location>
        <begin position="85"/>
        <end position="137"/>
    </location>
</feature>
<proteinExistence type="predicted"/>
<evidence type="ECO:0000313" key="9">
    <source>
        <dbReference type="Proteomes" id="UP001521785"/>
    </source>
</evidence>
<evidence type="ECO:0000256" key="1">
    <source>
        <dbReference type="ARBA" id="ARBA00001947"/>
    </source>
</evidence>
<comment type="caution">
    <text evidence="8">The sequence shown here is derived from an EMBL/GenBank/DDBJ whole genome shotgun (WGS) entry which is preliminary data.</text>
</comment>
<keyword evidence="4" id="KW-0010">Activator</keyword>
<comment type="cofactor">
    <cofactor evidence="1">
        <name>Zn(2+)</name>
        <dbReference type="ChEBI" id="CHEBI:29105"/>
    </cofactor>
</comment>
<accession>A0ABR3RIZ4</accession>
<dbReference type="InterPro" id="IPR035451">
    <property type="entry name" value="Ada-like_dom_sf"/>
</dbReference>
<dbReference type="SUPFAM" id="SSF57884">
    <property type="entry name" value="Ada DNA repair protein, N-terminal domain (N-Ada 10)"/>
    <property type="match status" value="1"/>
</dbReference>
<evidence type="ECO:0000259" key="7">
    <source>
        <dbReference type="PROSITE" id="PS01124"/>
    </source>
</evidence>
<dbReference type="InterPro" id="IPR004026">
    <property type="entry name" value="Ada_DNA_repair_Zn-bd"/>
</dbReference>
<evidence type="ECO:0000313" key="8">
    <source>
        <dbReference type="EMBL" id="KAL1604094.1"/>
    </source>
</evidence>
<gene>
    <name evidence="8" type="ORF">SLS60_005686</name>
</gene>
<sequence length="286" mass="31318">MSYTTDAARWRALSTRDPAANNKFVYTVKSTHVYCRPTCPARLARRANVGFCATPAEAAALGFRACKRCKPNTAEVEDPQEKAVAKACVLIEEAIKAGGERGKEGLRLQDLAKKVGLTPRYFHKIFKEKMGATPKEWAGGKMVERDGDGQGETRTPSLVLDSPPELGEFNLDAFDFNDFNDLVDFDADAGLGGDRGVDEPAMLLWDGFGEPLDVNTTMLTWDTFAPDYLGSGFQLDDKVSEWTDATLIPDAMMTKTSTTFEQDAALLLDMGCLPDLNDALYVDTFG</sequence>